<dbReference type="EMBL" id="WUUQ01000002">
    <property type="protein sequence ID" value="MXQ73499.1"/>
    <property type="molecule type" value="Genomic_DNA"/>
</dbReference>
<feature type="domain" description="Peptidoglycan binding-like" evidence="1">
    <location>
        <begin position="534"/>
        <end position="595"/>
    </location>
</feature>
<reference evidence="2 3" key="2">
    <citation type="submission" date="2020-01" db="EMBL/GenBank/DDBJ databases">
        <title>Clostridiaceae sp. nov. isolated from the gut of human by culturomics.</title>
        <authorList>
            <person name="Chang Y."/>
        </authorList>
    </citation>
    <scope>NUCLEOTIDE SEQUENCE [LARGE SCALE GENOMIC DNA]</scope>
    <source>
        <strain evidence="2 3">DONG20-135</strain>
    </source>
</reference>
<dbReference type="PANTHER" id="PTHR41533">
    <property type="entry name" value="L,D-TRANSPEPTIDASE HI_1667-RELATED"/>
    <property type="match status" value="1"/>
</dbReference>
<feature type="domain" description="Peptidoglycan binding-like" evidence="1">
    <location>
        <begin position="625"/>
        <end position="685"/>
    </location>
</feature>
<dbReference type="Gene3D" id="1.10.101.10">
    <property type="entry name" value="PGBD-like superfamily/PGBD"/>
    <property type="match status" value="4"/>
</dbReference>
<reference evidence="2 3" key="1">
    <citation type="submission" date="2019-12" db="EMBL/GenBank/DDBJ databases">
        <authorList>
            <person name="Yang R."/>
        </authorList>
    </citation>
    <scope>NUCLEOTIDE SEQUENCE [LARGE SCALE GENOMIC DNA]</scope>
    <source>
        <strain evidence="2 3">DONG20-135</strain>
    </source>
</reference>
<dbReference type="InterPro" id="IPR002477">
    <property type="entry name" value="Peptidoglycan-bd-like"/>
</dbReference>
<feature type="domain" description="Peptidoglycan binding-like" evidence="1">
    <location>
        <begin position="444"/>
        <end position="503"/>
    </location>
</feature>
<dbReference type="InterPro" id="IPR036365">
    <property type="entry name" value="PGBD-like_sf"/>
</dbReference>
<evidence type="ECO:0000259" key="1">
    <source>
        <dbReference type="Pfam" id="PF01471"/>
    </source>
</evidence>
<dbReference type="PANTHER" id="PTHR41533:SF1">
    <property type="entry name" value="L,D-TRANSPEPTIDASE YCBB-RELATED"/>
    <property type="match status" value="1"/>
</dbReference>
<sequence>MSGGDSIATGYLQVQTFIADQAMPIANVTIRVYKVNNNEVVFEDYFMTDQEGSTEIIALYAPDRDLSLEESNDYRPYEQYNVEARIIGFESEERIGVQIFAGERSELFFSLVPTRIRTSTERNVNTIEDHHLLTNYGGNNTGQSIRDNFNEGDVQPFVLDQVIIPRKITVHLGRPTASAENVTVDFIYYIKNVCSSEIYPTWPYEALRANIWAQISLALNRIYTEWYRSKGYNFDITNSTAYDQAFVKNRNIYDTVSVIVDDVFNQYIQKSNFHEPFYAEYCDGKIATCPGMKQWGTLDLANRGYDSLQILKYYYGDNIKIVESNNIQDVSGSYPGTPLRLGSSGQEVFMIQEFLNAIAVNYPNIKPIYPVDGNFGQSTEDAVKVFQRQFNLTPDGIVGKNTWYKISFIYVAVRKLAELTSLGREEDAFSGEWPGVVLRIGDKGVNVQQVQFYLSSIAQFYPQIPDVTIDSRFGTQLERSVLAFQKAFNLIQDGIVGQGTWNRIFEVFSTLESTVTPPWTPPPYPGFTISEGASGSNVEALQGALNLVSQQYTNLPVIVADGYFGPSTTNSVKDFQRTFGLTVDGIVGQETWNKIFKTALEVDQGDLPSQGLPPFPGTVLRVGSTGNDVQLMQTRLKTIAIYYKTIPDITADGIFGSSTRNAVIAFQRLMGLEADGVIGQQTWYQINKVFEELTT</sequence>
<dbReference type="InterPro" id="IPR036366">
    <property type="entry name" value="PGBDSf"/>
</dbReference>
<dbReference type="SUPFAM" id="SSF47090">
    <property type="entry name" value="PGBD-like"/>
    <property type="match status" value="4"/>
</dbReference>
<accession>A0A6N8UA90</accession>
<evidence type="ECO:0000313" key="2">
    <source>
        <dbReference type="EMBL" id="MXQ73499.1"/>
    </source>
</evidence>
<protein>
    <submittedName>
        <fullName evidence="2">Peptidoglycan-binding protein</fullName>
    </submittedName>
</protein>
<gene>
    <name evidence="2" type="ORF">GSF08_06080</name>
</gene>
<dbReference type="RefSeq" id="WP_160624943.1">
    <property type="nucleotide sequence ID" value="NZ_WUUQ01000002.1"/>
</dbReference>
<comment type="caution">
    <text evidence="2">The sequence shown here is derived from an EMBL/GenBank/DDBJ whole genome shotgun (WGS) entry which is preliminary data.</text>
</comment>
<dbReference type="AlphaFoldDB" id="A0A6N8UA90"/>
<dbReference type="Proteomes" id="UP000434036">
    <property type="component" value="Unassembled WGS sequence"/>
</dbReference>
<evidence type="ECO:0000313" key="3">
    <source>
        <dbReference type="Proteomes" id="UP000434036"/>
    </source>
</evidence>
<dbReference type="Pfam" id="PF01471">
    <property type="entry name" value="PG_binding_1"/>
    <property type="match status" value="4"/>
</dbReference>
<name>A0A6N8UA90_9FIRM</name>
<dbReference type="InterPro" id="IPR052905">
    <property type="entry name" value="LD-transpeptidase_YkuD-like"/>
</dbReference>
<proteinExistence type="predicted"/>
<feature type="domain" description="Peptidoglycan binding-like" evidence="1">
    <location>
        <begin position="344"/>
        <end position="405"/>
    </location>
</feature>
<organism evidence="2 3">
    <name type="scientific">Copranaerobaculum intestinale</name>
    <dbReference type="NCBI Taxonomy" id="2692629"/>
    <lineage>
        <taxon>Bacteria</taxon>
        <taxon>Bacillati</taxon>
        <taxon>Bacillota</taxon>
        <taxon>Erysipelotrichia</taxon>
        <taxon>Erysipelotrichales</taxon>
        <taxon>Erysipelotrichaceae</taxon>
        <taxon>Copranaerobaculum</taxon>
    </lineage>
</organism>
<keyword evidence="3" id="KW-1185">Reference proteome</keyword>